<gene>
    <name evidence="2" type="ORF">AGLY_017171</name>
</gene>
<feature type="compositionally biased region" description="Basic residues" evidence="1">
    <location>
        <begin position="115"/>
        <end position="130"/>
    </location>
</feature>
<evidence type="ECO:0000256" key="1">
    <source>
        <dbReference type="SAM" id="MobiDB-lite"/>
    </source>
</evidence>
<comment type="caution">
    <text evidence="2">The sequence shown here is derived from an EMBL/GenBank/DDBJ whole genome shotgun (WGS) entry which is preliminary data.</text>
</comment>
<name>A0A6G0SVW7_APHGL</name>
<reference evidence="2 3" key="1">
    <citation type="submission" date="2019-08" db="EMBL/GenBank/DDBJ databases">
        <title>The genome of the soybean aphid Biotype 1, its phylome, world population structure and adaptation to the North American continent.</title>
        <authorList>
            <person name="Giordano R."/>
            <person name="Donthu R.K."/>
            <person name="Hernandez A.G."/>
            <person name="Wright C.L."/>
            <person name="Zimin A.V."/>
        </authorList>
    </citation>
    <scope>NUCLEOTIDE SEQUENCE [LARGE SCALE GENOMIC DNA]</scope>
    <source>
        <tissue evidence="2">Whole aphids</tissue>
    </source>
</reference>
<evidence type="ECO:0000313" key="3">
    <source>
        <dbReference type="Proteomes" id="UP000475862"/>
    </source>
</evidence>
<feature type="non-terminal residue" evidence="2">
    <location>
        <position position="1"/>
    </location>
</feature>
<proteinExistence type="predicted"/>
<evidence type="ECO:0000313" key="2">
    <source>
        <dbReference type="EMBL" id="KAE9522412.1"/>
    </source>
</evidence>
<keyword evidence="3" id="KW-1185">Reference proteome</keyword>
<dbReference type="EMBL" id="VYZN01001214">
    <property type="protein sequence ID" value="KAE9522412.1"/>
    <property type="molecule type" value="Genomic_DNA"/>
</dbReference>
<dbReference type="OrthoDB" id="7696912at2759"/>
<accession>A0A6G0SVW7</accession>
<dbReference type="Proteomes" id="UP000475862">
    <property type="component" value="Unassembled WGS sequence"/>
</dbReference>
<organism evidence="2 3">
    <name type="scientific">Aphis glycines</name>
    <name type="common">Soybean aphid</name>
    <dbReference type="NCBI Taxonomy" id="307491"/>
    <lineage>
        <taxon>Eukaryota</taxon>
        <taxon>Metazoa</taxon>
        <taxon>Ecdysozoa</taxon>
        <taxon>Arthropoda</taxon>
        <taxon>Hexapoda</taxon>
        <taxon>Insecta</taxon>
        <taxon>Pterygota</taxon>
        <taxon>Neoptera</taxon>
        <taxon>Paraneoptera</taxon>
        <taxon>Hemiptera</taxon>
        <taxon>Sternorrhyncha</taxon>
        <taxon>Aphidomorpha</taxon>
        <taxon>Aphidoidea</taxon>
        <taxon>Aphididae</taxon>
        <taxon>Aphidini</taxon>
        <taxon>Aphis</taxon>
        <taxon>Aphis</taxon>
    </lineage>
</organism>
<protein>
    <recommendedName>
        <fullName evidence="4">Phospholipase A2-like domain-containing protein</fullName>
    </recommendedName>
</protein>
<dbReference type="AlphaFoldDB" id="A0A6G0SVW7"/>
<feature type="region of interest" description="Disordered" evidence="1">
    <location>
        <begin position="115"/>
        <end position="137"/>
    </location>
</feature>
<evidence type="ECO:0008006" key="4">
    <source>
        <dbReference type="Google" id="ProtNLM"/>
    </source>
</evidence>
<sequence length="468" mass="53932">LSMTRSTHKLKSNETDQRFVNSLINSLPVEAHVSGCQYCIPDHGGKRINPLDAACRDHDIVYERSKHLDDRHKAEVLENLAWERFKAKDTSRKEKLVAYAVINVMKAKRKIGMGCKAAKKKRTSKKKNNGKRLISTPGETGGVVPSIPIFAGLSALGSLMSGGASVYYKKKIIIITLPDRPLSAQDIIKYVRKFKINHFRGVFLRNSLPKEPHVIECGILNLDISSGDESHWVTFHKNKNKVIYFDSFGDLPPPIELQRYFKKFKIVNNFSNYQDFNTFNCRYLCLDFLQCFNWKFDCIDCKLFSISKRLRGFRNSFRNKYKLHIFEFYLKEGCYDIEDINNKIAKETYIKCNGILQFNTPYSIPPVFGFKKIKCGPFHEARRSDKSVNLNTINSIKVLCNIAHESFNNQLQSHSMYEFSRVGKQKQRLNKTDINSITVQLVDENNNPIDNFNETLTVVLQIKHHGSH</sequence>